<dbReference type="GO" id="GO:0000976">
    <property type="term" value="F:transcription cis-regulatory region binding"/>
    <property type="evidence" value="ECO:0007669"/>
    <property type="project" value="TreeGrafter"/>
</dbReference>
<evidence type="ECO:0000256" key="4">
    <source>
        <dbReference type="ARBA" id="ARBA00023163"/>
    </source>
</evidence>
<dbReference type="SUPFAM" id="SSF53822">
    <property type="entry name" value="Periplasmic binding protein-like I"/>
    <property type="match status" value="1"/>
</dbReference>
<evidence type="ECO:0000256" key="1">
    <source>
        <dbReference type="ARBA" id="ARBA00022491"/>
    </source>
</evidence>
<dbReference type="CDD" id="cd06267">
    <property type="entry name" value="PBP1_LacI_sugar_binding-like"/>
    <property type="match status" value="1"/>
</dbReference>
<evidence type="ECO:0000256" key="2">
    <source>
        <dbReference type="ARBA" id="ARBA00023015"/>
    </source>
</evidence>
<dbReference type="Pfam" id="PF00532">
    <property type="entry name" value="Peripla_BP_1"/>
    <property type="match status" value="1"/>
</dbReference>
<evidence type="ECO:0000259" key="5">
    <source>
        <dbReference type="PROSITE" id="PS50932"/>
    </source>
</evidence>
<dbReference type="STRING" id="1198245.SAMN05444858_10834"/>
<name>A0A1N6ZNI9_9ACTN</name>
<feature type="domain" description="HTH cro/C1-type" evidence="6">
    <location>
        <begin position="15"/>
        <end position="63"/>
    </location>
</feature>
<dbReference type="InterPro" id="IPR000843">
    <property type="entry name" value="HTH_LacI"/>
</dbReference>
<evidence type="ECO:0000313" key="8">
    <source>
        <dbReference type="Proteomes" id="UP000186004"/>
    </source>
</evidence>
<dbReference type="PANTHER" id="PTHR30146:SF148">
    <property type="entry name" value="HTH-TYPE TRANSCRIPTIONAL REPRESSOR PURR-RELATED"/>
    <property type="match status" value="1"/>
</dbReference>
<dbReference type="Gene3D" id="1.10.260.40">
    <property type="entry name" value="lambda repressor-like DNA-binding domains"/>
    <property type="match status" value="1"/>
</dbReference>
<keyword evidence="8" id="KW-1185">Reference proteome</keyword>
<dbReference type="InterPro" id="IPR001387">
    <property type="entry name" value="Cro/C1-type_HTH"/>
</dbReference>
<dbReference type="SUPFAM" id="SSF47413">
    <property type="entry name" value="lambda repressor-like DNA-binding domains"/>
    <property type="match status" value="1"/>
</dbReference>
<feature type="domain" description="HTH lacI-type" evidence="5">
    <location>
        <begin position="14"/>
        <end position="69"/>
    </location>
</feature>
<dbReference type="RefSeq" id="WP_076470887.1">
    <property type="nucleotide sequence ID" value="NZ_FTNF01000008.1"/>
</dbReference>
<sequence length="348" mass="37299">MRISGSGRSGRSRVSQADIARQAGVTQAAVSMILRDRADGIPEATRERVLAIARELGYRADPLARRLANGRSQIIGVFTYEKVFPVAHRTFYHRFLLGIEEAAEAHDQDLLLFTSAAGRRDGNSGGVRTIYASGENKLRLADAAVLLGRDEIPAELEQLSADQYPFVFIGRRFLADGREVPSVAPDYAAATRALTQRFAALGHRKIAYLGADQSLPASIDRLSAITASELDAQLHFAPVSEVDEALLHRLLDAGVTGLMLENSEYAELVGGLATKVGADRNAHLSLAVAGLTEEDGADTPWSGFTVPGYRIGHLAVEDLLAQLEGAPPGCRLVPCPEAPGRTLTAVPR</sequence>
<keyword evidence="2" id="KW-0805">Transcription regulation</keyword>
<keyword evidence="1" id="KW-0678">Repressor</keyword>
<dbReference type="InterPro" id="IPR028082">
    <property type="entry name" value="Peripla_BP_I"/>
</dbReference>
<dbReference type="Gene3D" id="3.40.50.2300">
    <property type="match status" value="1"/>
</dbReference>
<gene>
    <name evidence="7" type="ORF">SAMN05444858_10834</name>
</gene>
<evidence type="ECO:0000313" key="7">
    <source>
        <dbReference type="EMBL" id="SIR28375.1"/>
    </source>
</evidence>
<dbReference type="InterPro" id="IPR001761">
    <property type="entry name" value="Peripla_BP/Lac1_sug-bd_dom"/>
</dbReference>
<dbReference type="Proteomes" id="UP000186004">
    <property type="component" value="Unassembled WGS sequence"/>
</dbReference>
<dbReference type="AlphaFoldDB" id="A0A1N6ZNI9"/>
<organism evidence="7 8">
    <name type="scientific">Micromonospora avicenniae</name>
    <dbReference type="NCBI Taxonomy" id="1198245"/>
    <lineage>
        <taxon>Bacteria</taxon>
        <taxon>Bacillati</taxon>
        <taxon>Actinomycetota</taxon>
        <taxon>Actinomycetes</taxon>
        <taxon>Micromonosporales</taxon>
        <taxon>Micromonosporaceae</taxon>
        <taxon>Micromonospora</taxon>
    </lineage>
</organism>
<dbReference type="OrthoDB" id="9790412at2"/>
<dbReference type="PANTHER" id="PTHR30146">
    <property type="entry name" value="LACI-RELATED TRANSCRIPTIONAL REPRESSOR"/>
    <property type="match status" value="1"/>
</dbReference>
<dbReference type="InterPro" id="IPR010982">
    <property type="entry name" value="Lambda_DNA-bd_dom_sf"/>
</dbReference>
<proteinExistence type="predicted"/>
<dbReference type="PROSITE" id="PS50943">
    <property type="entry name" value="HTH_CROC1"/>
    <property type="match status" value="1"/>
</dbReference>
<dbReference type="EMBL" id="FTNF01000008">
    <property type="protein sequence ID" value="SIR28375.1"/>
    <property type="molecule type" value="Genomic_DNA"/>
</dbReference>
<keyword evidence="4" id="KW-0804">Transcription</keyword>
<reference evidence="7 8" key="1">
    <citation type="submission" date="2017-01" db="EMBL/GenBank/DDBJ databases">
        <authorList>
            <person name="Mah S.A."/>
            <person name="Swanson W.J."/>
            <person name="Moy G.W."/>
            <person name="Vacquier V.D."/>
        </authorList>
    </citation>
    <scope>NUCLEOTIDE SEQUENCE [LARGE SCALE GENOMIC DNA]</scope>
    <source>
        <strain evidence="7 8">DSM 45758</strain>
    </source>
</reference>
<protein>
    <submittedName>
        <fullName evidence="7">Transcriptional regulator, LacI family</fullName>
    </submittedName>
</protein>
<dbReference type="Pfam" id="PF00356">
    <property type="entry name" value="LacI"/>
    <property type="match status" value="1"/>
</dbReference>
<dbReference type="CDD" id="cd01392">
    <property type="entry name" value="HTH_LacI"/>
    <property type="match status" value="1"/>
</dbReference>
<accession>A0A1N6ZNI9</accession>
<evidence type="ECO:0000256" key="3">
    <source>
        <dbReference type="ARBA" id="ARBA00023125"/>
    </source>
</evidence>
<dbReference type="PROSITE" id="PS50932">
    <property type="entry name" value="HTH_LACI_2"/>
    <property type="match status" value="1"/>
</dbReference>
<evidence type="ECO:0000259" key="6">
    <source>
        <dbReference type="PROSITE" id="PS50943"/>
    </source>
</evidence>
<dbReference type="GO" id="GO:0003700">
    <property type="term" value="F:DNA-binding transcription factor activity"/>
    <property type="evidence" value="ECO:0007669"/>
    <property type="project" value="TreeGrafter"/>
</dbReference>
<keyword evidence="3" id="KW-0238">DNA-binding</keyword>
<dbReference type="SMART" id="SM00354">
    <property type="entry name" value="HTH_LACI"/>
    <property type="match status" value="1"/>
</dbReference>